<dbReference type="NCBIfam" id="TIGR00796">
    <property type="entry name" value="livcs"/>
    <property type="match status" value="1"/>
</dbReference>
<gene>
    <name evidence="10" type="primary">brnQ</name>
    <name evidence="10" type="ORF">ACFQGP_10570</name>
</gene>
<evidence type="ECO:0000256" key="9">
    <source>
        <dbReference type="RuleBase" id="RU362122"/>
    </source>
</evidence>
<evidence type="ECO:0000256" key="6">
    <source>
        <dbReference type="ARBA" id="ARBA00022970"/>
    </source>
</evidence>
<dbReference type="Proteomes" id="UP001596289">
    <property type="component" value="Unassembled WGS sequence"/>
</dbReference>
<evidence type="ECO:0000256" key="3">
    <source>
        <dbReference type="ARBA" id="ARBA00022448"/>
    </source>
</evidence>
<organism evidence="10 11">
    <name type="scientific">Loigolactobacillus jiayinensis</name>
    <dbReference type="NCBI Taxonomy" id="2486016"/>
    <lineage>
        <taxon>Bacteria</taxon>
        <taxon>Bacillati</taxon>
        <taxon>Bacillota</taxon>
        <taxon>Bacilli</taxon>
        <taxon>Lactobacillales</taxon>
        <taxon>Lactobacillaceae</taxon>
        <taxon>Loigolactobacillus</taxon>
    </lineage>
</organism>
<reference evidence="11" key="1">
    <citation type="journal article" date="2019" name="Int. J. Syst. Evol. Microbiol.">
        <title>The Global Catalogue of Microorganisms (GCM) 10K type strain sequencing project: providing services to taxonomists for standard genome sequencing and annotation.</title>
        <authorList>
            <consortium name="The Broad Institute Genomics Platform"/>
            <consortium name="The Broad Institute Genome Sequencing Center for Infectious Disease"/>
            <person name="Wu L."/>
            <person name="Ma J."/>
        </authorList>
    </citation>
    <scope>NUCLEOTIDE SEQUENCE [LARGE SCALE GENOMIC DNA]</scope>
    <source>
        <strain evidence="11">CCM 8904</strain>
    </source>
</reference>
<comment type="function">
    <text evidence="9">Component of the transport system for branched-chain amino acids.</text>
</comment>
<sequence length="450" mass="48333">MVQQHRLTKREYLYIGSMLFGLFFGAGNLIFPVFLGQNSGQNVWQANLGFLVTGIGLPLLGVVAIGLSQSKGVFELAEHVGRPYAYIFTILLYLTIGPFFALPRLATTSFQIGIIPFLKSSQQTSALIVFSIIFFAVTWWLARRPSQLIAVVGKYLTPAFLIILGLLLITALVRPLGNINHAAVASAYTQQPFFVGFTEGYNTMDALAALAFGVIVTDTIRKLGVTKPTTIAMDTMKSGLISIVLMGIIYTLLAVMGTMSLGQFKPAANGGIALAAIANYYFGGFGSVLLALLVILACVKTAIGLVSAFGETFQELFPKGHYLWYITGASILPGIFANIGLTAIIAYSTPVLMFIYPLAITLMLLGISGSLFKQRRVVYVTTTIFTLIAAIADGVHTAPAILANTTVAKTIVDLAQHYLPFFNIGLGWLIPALTGFILGLILAKLLPAKV</sequence>
<dbReference type="InterPro" id="IPR004685">
    <property type="entry name" value="Brnchd-chn_aa_trnsp_Livcs"/>
</dbReference>
<feature type="transmembrane region" description="Helical" evidence="9">
    <location>
        <begin position="126"/>
        <end position="143"/>
    </location>
</feature>
<name>A0ABW1RHK5_9LACO</name>
<evidence type="ECO:0000256" key="7">
    <source>
        <dbReference type="ARBA" id="ARBA00022989"/>
    </source>
</evidence>
<dbReference type="PANTHER" id="PTHR30588">
    <property type="entry name" value="BRANCHED-CHAIN AMINO ACID TRANSPORT SYSTEM 2 CARRIER PROTEIN"/>
    <property type="match status" value="1"/>
</dbReference>
<evidence type="ECO:0000313" key="10">
    <source>
        <dbReference type="EMBL" id="MFC6171007.1"/>
    </source>
</evidence>
<keyword evidence="7 9" id="KW-1133">Transmembrane helix</keyword>
<feature type="transmembrane region" description="Helical" evidence="9">
    <location>
        <begin position="421"/>
        <end position="443"/>
    </location>
</feature>
<evidence type="ECO:0000256" key="8">
    <source>
        <dbReference type="ARBA" id="ARBA00023136"/>
    </source>
</evidence>
<keyword evidence="5 9" id="KW-0812">Transmembrane</keyword>
<evidence type="ECO:0000256" key="2">
    <source>
        <dbReference type="ARBA" id="ARBA00008540"/>
    </source>
</evidence>
<feature type="transmembrane region" description="Helical" evidence="9">
    <location>
        <begin position="322"/>
        <end position="347"/>
    </location>
</feature>
<feature type="transmembrane region" description="Helical" evidence="9">
    <location>
        <begin position="353"/>
        <end position="372"/>
    </location>
</feature>
<keyword evidence="4" id="KW-1003">Cell membrane</keyword>
<dbReference type="PANTHER" id="PTHR30588:SF0">
    <property type="entry name" value="BRANCHED-CHAIN AMINO ACID PERMEASE BRNQ"/>
    <property type="match status" value="1"/>
</dbReference>
<feature type="transmembrane region" description="Helical" evidence="9">
    <location>
        <begin position="238"/>
        <end position="261"/>
    </location>
</feature>
<feature type="transmembrane region" description="Helical" evidence="9">
    <location>
        <begin position="379"/>
        <end position="401"/>
    </location>
</feature>
<feature type="transmembrane region" description="Helical" evidence="9">
    <location>
        <begin position="12"/>
        <end position="34"/>
    </location>
</feature>
<feature type="transmembrane region" description="Helical" evidence="9">
    <location>
        <begin position="155"/>
        <end position="173"/>
    </location>
</feature>
<comment type="subcellular location">
    <subcellularLocation>
        <location evidence="1 9">Cell membrane</location>
        <topology evidence="1 9">Multi-pass membrane protein</topology>
    </subcellularLocation>
</comment>
<comment type="similarity">
    <text evidence="2 9">Belongs to the branched chain amino acid transporter family.</text>
</comment>
<evidence type="ECO:0000313" key="11">
    <source>
        <dbReference type="Proteomes" id="UP001596289"/>
    </source>
</evidence>
<evidence type="ECO:0000256" key="1">
    <source>
        <dbReference type="ARBA" id="ARBA00004651"/>
    </source>
</evidence>
<feature type="transmembrane region" description="Helical" evidence="9">
    <location>
        <begin position="46"/>
        <end position="65"/>
    </location>
</feature>
<evidence type="ECO:0000256" key="4">
    <source>
        <dbReference type="ARBA" id="ARBA00022475"/>
    </source>
</evidence>
<proteinExistence type="inferred from homology"/>
<dbReference type="RefSeq" id="WP_125554273.1">
    <property type="nucleotide sequence ID" value="NZ_JBHSSL010000084.1"/>
</dbReference>
<feature type="transmembrane region" description="Helical" evidence="9">
    <location>
        <begin position="193"/>
        <end position="217"/>
    </location>
</feature>
<dbReference type="EMBL" id="JBHSSL010000084">
    <property type="protein sequence ID" value="MFC6171007.1"/>
    <property type="molecule type" value="Genomic_DNA"/>
</dbReference>
<protein>
    <recommendedName>
        <fullName evidence="9">Branched-chain amino acid transport system carrier protein</fullName>
    </recommendedName>
</protein>
<dbReference type="Pfam" id="PF05525">
    <property type="entry name" value="Branch_AA_trans"/>
    <property type="match status" value="1"/>
</dbReference>
<comment type="caution">
    <text evidence="10">The sequence shown here is derived from an EMBL/GenBank/DDBJ whole genome shotgun (WGS) entry which is preliminary data.</text>
</comment>
<accession>A0ABW1RHK5</accession>
<keyword evidence="6 9" id="KW-0029">Amino-acid transport</keyword>
<feature type="transmembrane region" description="Helical" evidence="9">
    <location>
        <begin position="281"/>
        <end position="310"/>
    </location>
</feature>
<keyword evidence="3 9" id="KW-0813">Transport</keyword>
<keyword evidence="8 9" id="KW-0472">Membrane</keyword>
<feature type="transmembrane region" description="Helical" evidence="9">
    <location>
        <begin position="85"/>
        <end position="106"/>
    </location>
</feature>
<evidence type="ECO:0000256" key="5">
    <source>
        <dbReference type="ARBA" id="ARBA00022692"/>
    </source>
</evidence>
<keyword evidence="11" id="KW-1185">Reference proteome</keyword>